<dbReference type="GO" id="GO:0003677">
    <property type="term" value="F:DNA binding"/>
    <property type="evidence" value="ECO:0007669"/>
    <property type="project" value="UniProtKB-KW"/>
</dbReference>
<evidence type="ECO:0000256" key="2">
    <source>
        <dbReference type="ARBA" id="ARBA00022679"/>
    </source>
</evidence>
<dbReference type="EMBL" id="QZWG01000019">
    <property type="protein sequence ID" value="RZB46805.1"/>
    <property type="molecule type" value="Genomic_DNA"/>
</dbReference>
<feature type="domain" description="Reverse transcriptase" evidence="16">
    <location>
        <begin position="33"/>
        <end position="212"/>
    </location>
</feature>
<dbReference type="Gene3D" id="3.10.10.10">
    <property type="entry name" value="HIV Type 1 Reverse Transcriptase, subunit A, domain 1"/>
    <property type="match status" value="1"/>
</dbReference>
<evidence type="ECO:0000256" key="8">
    <source>
        <dbReference type="ARBA" id="ARBA00022801"/>
    </source>
</evidence>
<reference evidence="18 19" key="1">
    <citation type="submission" date="2018-09" db="EMBL/GenBank/DDBJ databases">
        <title>A high-quality reference genome of wild soybean provides a powerful tool to mine soybean genomes.</title>
        <authorList>
            <person name="Xie M."/>
            <person name="Chung C.Y.L."/>
            <person name="Li M.-W."/>
            <person name="Wong F.-L."/>
            <person name="Chan T.-F."/>
            <person name="Lam H.-M."/>
        </authorList>
    </citation>
    <scope>NUCLEOTIDE SEQUENCE [LARGE SCALE GENOMIC DNA]</scope>
    <source>
        <strain evidence="19">cv. W05</strain>
        <tissue evidence="18">Hypocotyl of etiolated seedlings</tissue>
    </source>
</reference>
<evidence type="ECO:0000256" key="3">
    <source>
        <dbReference type="ARBA" id="ARBA00022695"/>
    </source>
</evidence>
<keyword evidence="2" id="KW-0808">Transferase</keyword>
<dbReference type="PANTHER" id="PTHR37984:SF5">
    <property type="entry name" value="PROTEIN NYNRIN-LIKE"/>
    <property type="match status" value="1"/>
</dbReference>
<proteinExistence type="predicted"/>
<evidence type="ECO:0000313" key="19">
    <source>
        <dbReference type="Proteomes" id="UP000289340"/>
    </source>
</evidence>
<dbReference type="InterPro" id="IPR000477">
    <property type="entry name" value="RT_dom"/>
</dbReference>
<keyword evidence="12" id="KW-0239">DNA-directed DNA polymerase</keyword>
<dbReference type="GO" id="GO:0003887">
    <property type="term" value="F:DNA-directed DNA polymerase activity"/>
    <property type="evidence" value="ECO:0007669"/>
    <property type="project" value="UniProtKB-KW"/>
</dbReference>
<evidence type="ECO:0000259" key="16">
    <source>
        <dbReference type="PROSITE" id="PS50878"/>
    </source>
</evidence>
<keyword evidence="4" id="KW-0540">Nuclease</keyword>
<keyword evidence="8" id="KW-0378">Hydrolase</keyword>
<gene>
    <name evidence="18" type="ORF">D0Y65_050728</name>
</gene>
<dbReference type="Pfam" id="PF00078">
    <property type="entry name" value="RVT_1"/>
    <property type="match status" value="1"/>
</dbReference>
<feature type="domain" description="Integrase catalytic" evidence="17">
    <location>
        <begin position="535"/>
        <end position="698"/>
    </location>
</feature>
<keyword evidence="9" id="KW-0460">Magnesium</keyword>
<dbReference type="CDD" id="cd01647">
    <property type="entry name" value="RT_LTR"/>
    <property type="match status" value="1"/>
</dbReference>
<evidence type="ECO:0000256" key="14">
    <source>
        <dbReference type="ARBA" id="ARBA00023172"/>
    </source>
</evidence>
<dbReference type="FunFam" id="3.30.70.270:FF:000020">
    <property type="entry name" value="Transposon Tf2-6 polyprotein-like Protein"/>
    <property type="match status" value="1"/>
</dbReference>
<keyword evidence="10" id="KW-0229">DNA integration</keyword>
<dbReference type="GO" id="GO:0015074">
    <property type="term" value="P:DNA integration"/>
    <property type="evidence" value="ECO:0007669"/>
    <property type="project" value="UniProtKB-KW"/>
</dbReference>
<keyword evidence="7" id="KW-0255">Endonuclease</keyword>
<dbReference type="SUPFAM" id="SSF56672">
    <property type="entry name" value="DNA/RNA polymerases"/>
    <property type="match status" value="1"/>
</dbReference>
<dbReference type="InterPro" id="IPR036397">
    <property type="entry name" value="RNaseH_sf"/>
</dbReference>
<evidence type="ECO:0000256" key="13">
    <source>
        <dbReference type="ARBA" id="ARBA00023125"/>
    </source>
</evidence>
<evidence type="ECO:0000259" key="17">
    <source>
        <dbReference type="PROSITE" id="PS50994"/>
    </source>
</evidence>
<keyword evidence="14" id="KW-0233">DNA recombination</keyword>
<evidence type="ECO:0000256" key="11">
    <source>
        <dbReference type="ARBA" id="ARBA00022918"/>
    </source>
</evidence>
<organism evidence="18 19">
    <name type="scientific">Glycine soja</name>
    <name type="common">Wild soybean</name>
    <dbReference type="NCBI Taxonomy" id="3848"/>
    <lineage>
        <taxon>Eukaryota</taxon>
        <taxon>Viridiplantae</taxon>
        <taxon>Streptophyta</taxon>
        <taxon>Embryophyta</taxon>
        <taxon>Tracheophyta</taxon>
        <taxon>Spermatophyta</taxon>
        <taxon>Magnoliopsida</taxon>
        <taxon>eudicotyledons</taxon>
        <taxon>Gunneridae</taxon>
        <taxon>Pentapetalae</taxon>
        <taxon>rosids</taxon>
        <taxon>fabids</taxon>
        <taxon>Fabales</taxon>
        <taxon>Fabaceae</taxon>
        <taxon>Papilionoideae</taxon>
        <taxon>50 kb inversion clade</taxon>
        <taxon>NPAAA clade</taxon>
        <taxon>indigoferoid/millettioid clade</taxon>
        <taxon>Phaseoleae</taxon>
        <taxon>Glycine</taxon>
        <taxon>Glycine subgen. Soja</taxon>
    </lineage>
</organism>
<dbReference type="GO" id="GO:0003964">
    <property type="term" value="F:RNA-directed DNA polymerase activity"/>
    <property type="evidence" value="ECO:0007669"/>
    <property type="project" value="UniProtKB-KW"/>
</dbReference>
<dbReference type="InterPro" id="IPR012337">
    <property type="entry name" value="RNaseH-like_sf"/>
</dbReference>
<evidence type="ECO:0000256" key="1">
    <source>
        <dbReference type="ARBA" id="ARBA00022670"/>
    </source>
</evidence>
<dbReference type="GO" id="GO:0004519">
    <property type="term" value="F:endonuclease activity"/>
    <property type="evidence" value="ECO:0007669"/>
    <property type="project" value="UniProtKB-KW"/>
</dbReference>
<evidence type="ECO:0000256" key="6">
    <source>
        <dbReference type="ARBA" id="ARBA00022750"/>
    </source>
</evidence>
<keyword evidence="3" id="KW-0548">Nucleotidyltransferase</keyword>
<keyword evidence="11" id="KW-0695">RNA-directed DNA polymerase</keyword>
<name>A0A445FD69_GLYSO</name>
<dbReference type="AlphaFoldDB" id="A0A445FD69"/>
<evidence type="ECO:0000313" key="18">
    <source>
        <dbReference type="EMBL" id="RZB46805.1"/>
    </source>
</evidence>
<evidence type="ECO:0000256" key="12">
    <source>
        <dbReference type="ARBA" id="ARBA00022932"/>
    </source>
</evidence>
<dbReference type="Gene3D" id="1.10.340.70">
    <property type="match status" value="1"/>
</dbReference>
<protein>
    <submittedName>
        <fullName evidence="18">Transposon Ty3-I Gag-Pol polyprotein</fullName>
    </submittedName>
</protein>
<dbReference type="PROSITE" id="PS50878">
    <property type="entry name" value="RT_POL"/>
    <property type="match status" value="1"/>
</dbReference>
<dbReference type="FunFam" id="3.10.10.10:FF:000007">
    <property type="entry name" value="Retrovirus-related Pol polyprotein from transposon 17.6-like Protein"/>
    <property type="match status" value="1"/>
</dbReference>
<dbReference type="InterPro" id="IPR041577">
    <property type="entry name" value="RT_RNaseH_2"/>
</dbReference>
<dbReference type="PANTHER" id="PTHR37984">
    <property type="entry name" value="PROTEIN CBG26694"/>
    <property type="match status" value="1"/>
</dbReference>
<dbReference type="Pfam" id="PF24626">
    <property type="entry name" value="SH3_Tf2-1"/>
    <property type="match status" value="1"/>
</dbReference>
<keyword evidence="19" id="KW-1185">Reference proteome</keyword>
<keyword evidence="15" id="KW-0511">Multifunctional enzyme</keyword>
<dbReference type="GO" id="GO:0046872">
    <property type="term" value="F:metal ion binding"/>
    <property type="evidence" value="ECO:0007669"/>
    <property type="project" value="UniProtKB-KW"/>
</dbReference>
<evidence type="ECO:0000256" key="7">
    <source>
        <dbReference type="ARBA" id="ARBA00022759"/>
    </source>
</evidence>
<dbReference type="Gene3D" id="3.30.420.10">
    <property type="entry name" value="Ribonuclease H-like superfamily/Ribonuclease H"/>
    <property type="match status" value="1"/>
</dbReference>
<dbReference type="Gene3D" id="3.30.70.270">
    <property type="match status" value="2"/>
</dbReference>
<dbReference type="Pfam" id="PF17921">
    <property type="entry name" value="Integrase_H2C2"/>
    <property type="match status" value="1"/>
</dbReference>
<dbReference type="InterPro" id="IPR056924">
    <property type="entry name" value="SH3_Tf2-1"/>
</dbReference>
<dbReference type="Pfam" id="PF17919">
    <property type="entry name" value="RT_RNaseH_2"/>
    <property type="match status" value="1"/>
</dbReference>
<dbReference type="InterPro" id="IPR041588">
    <property type="entry name" value="Integrase_H2C2"/>
</dbReference>
<evidence type="ECO:0000256" key="9">
    <source>
        <dbReference type="ARBA" id="ARBA00022842"/>
    </source>
</evidence>
<evidence type="ECO:0000256" key="4">
    <source>
        <dbReference type="ARBA" id="ARBA00022722"/>
    </source>
</evidence>
<evidence type="ECO:0000256" key="5">
    <source>
        <dbReference type="ARBA" id="ARBA00022723"/>
    </source>
</evidence>
<dbReference type="InterPro" id="IPR001584">
    <property type="entry name" value="Integrase_cat-core"/>
</dbReference>
<accession>A0A445FD69</accession>
<dbReference type="SUPFAM" id="SSF53098">
    <property type="entry name" value="Ribonuclease H-like"/>
    <property type="match status" value="1"/>
</dbReference>
<evidence type="ECO:0000256" key="15">
    <source>
        <dbReference type="ARBA" id="ARBA00023268"/>
    </source>
</evidence>
<keyword evidence="6" id="KW-0064">Aspartyl protease</keyword>
<comment type="caution">
    <text evidence="18">The sequence shown here is derived from an EMBL/GenBank/DDBJ whole genome shotgun (WGS) entry which is preliminary data.</text>
</comment>
<keyword evidence="5" id="KW-0479">Metal-binding</keyword>
<dbReference type="Proteomes" id="UP000289340">
    <property type="component" value="Chromosome 19"/>
</dbReference>
<evidence type="ECO:0000256" key="10">
    <source>
        <dbReference type="ARBA" id="ARBA00022908"/>
    </source>
</evidence>
<dbReference type="InterPro" id="IPR043128">
    <property type="entry name" value="Rev_trsase/Diguanyl_cyclase"/>
</dbReference>
<dbReference type="InterPro" id="IPR050951">
    <property type="entry name" value="Retrovirus_Pol_polyprotein"/>
</dbReference>
<dbReference type="GO" id="GO:0004190">
    <property type="term" value="F:aspartic-type endopeptidase activity"/>
    <property type="evidence" value="ECO:0007669"/>
    <property type="project" value="UniProtKB-KW"/>
</dbReference>
<sequence>MDLVPGENPVSIAPYRMSPMELAEVKAQVQDLLSKQFVRPSASPWGAPVLLVKKKDGSMRMCVDYRQLNKVTIKNKYPLPRIDDLIDQLRGATVFSKIDLRSGYHQIRVKKEDIPKTAFQTRYGHYEYLVMPFGVTNAPTIFMDYMNRIFHDYLDQFVVVFIDDILVYSRNKEEHEKHLRIVLHILRDRKLFAKLSKCEFWLEKVQFLGHVISKDGVAVDLIKVESVMEWQQPTTPTEVRSFLGLAGYYRKFIEGFSKMALPLTKLTHKNEKFVWNEKCDQSFQELKRRLTTAPVLIFPDPKRPFEVYCDASGQGLGCVLMKQGRVVAYASHQLHPHEVNYPTHDLELAVVVFALKIWRHYLYGKANVVADALSQKSLHVATMMSLEQRLIEEYRDLNLAIEMRPKSLFVGALQITNEFVDHIREAQEDDPFLLGKVLDVTGDKDVEFKKDTTGLIRFKRRICVPSLDDLKVNILEEAHKSRLSFHPGMTKMYQYLKRSFWWHGMKKDVAEYVARCLTCQKAKAEHQRPSGELKPLEIPEWKWESIFMDFVSSLPKTSRGHDAVWVIVDRLTKSAHFISVNMKYKMEKLVELYIKEVVRLHGIPSSIVSDRDPRFTSRFWTSLHEALGTKLKLSSTYHPQTDGQTERTIQTLEDLLRACIIEQQGSWMDCLPLIEFTYSNSYQASIGMAPFEALYGRKCKTPICWYDDGEAVLLGPEMLQQITEQVKLIREKIKASQDRQKSYYDRRRKPLDFQEGEHVFLKVSPVTEVGRALKSRKLTPKYLGPYQILKKVGPVAYQIALPPSLSNFHPVFHVSQLRWYHPDPSHVLAVDEVQVKDNLTYKAQPQKITDRRMKSLRGKEITLVKVQWGPDEGDSIWELEDRRPNSSYIASKHENLQYALCNRLPVACYSVIGQAWFWAIAPHLTCPRSPDPRDISPGGDRAMVQNNSPHPQITHKPTIPSCPPSTELTYSHVALILIPLNTGSPSISPSFHNTQEIQHPNIMNYQNQENRAKAENSAQKHKPIPQLSLLKYPSNILFVPIR</sequence>
<dbReference type="GO" id="GO:0006310">
    <property type="term" value="P:DNA recombination"/>
    <property type="evidence" value="ECO:0007669"/>
    <property type="project" value="UniProtKB-KW"/>
</dbReference>
<dbReference type="PROSITE" id="PS50994">
    <property type="entry name" value="INTEGRASE"/>
    <property type="match status" value="1"/>
</dbReference>
<dbReference type="GO" id="GO:0006508">
    <property type="term" value="P:proteolysis"/>
    <property type="evidence" value="ECO:0007669"/>
    <property type="project" value="UniProtKB-KW"/>
</dbReference>
<keyword evidence="13" id="KW-0238">DNA-binding</keyword>
<dbReference type="InterPro" id="IPR043502">
    <property type="entry name" value="DNA/RNA_pol_sf"/>
</dbReference>
<keyword evidence="1" id="KW-0645">Protease</keyword>